<sequence>MVYVIKEKMEIYTNHILLSKWIK</sequence>
<organism evidence="1 2">
    <name type="scientific">Plasmodium yoelii yoelii</name>
    <dbReference type="NCBI Taxonomy" id="73239"/>
    <lineage>
        <taxon>Eukaryota</taxon>
        <taxon>Sar</taxon>
        <taxon>Alveolata</taxon>
        <taxon>Apicomplexa</taxon>
        <taxon>Aconoidasida</taxon>
        <taxon>Haemosporida</taxon>
        <taxon>Plasmodiidae</taxon>
        <taxon>Plasmodium</taxon>
        <taxon>Plasmodium (Vinckeia)</taxon>
    </lineage>
</organism>
<dbReference type="AlphaFoldDB" id="Q7RJK0"/>
<gene>
    <name evidence="1" type="ORF">PY03259</name>
</gene>
<name>Q7RJK0_PLAYO</name>
<dbReference type="PaxDb" id="73239-Q7RJK0"/>
<accession>Q7RJK0</accession>
<dbReference type="EMBL" id="AABL01000925">
    <property type="protein sequence ID" value="EAA22816.1"/>
    <property type="molecule type" value="Genomic_DNA"/>
</dbReference>
<keyword evidence="2" id="KW-1185">Reference proteome</keyword>
<dbReference type="InParanoid" id="Q7RJK0"/>
<evidence type="ECO:0000313" key="1">
    <source>
        <dbReference type="EMBL" id="EAA22816.1"/>
    </source>
</evidence>
<proteinExistence type="predicted"/>
<dbReference type="Proteomes" id="UP000008553">
    <property type="component" value="Unassembled WGS sequence"/>
</dbReference>
<evidence type="ECO:0000313" key="2">
    <source>
        <dbReference type="Proteomes" id="UP000008553"/>
    </source>
</evidence>
<reference evidence="1 2" key="1">
    <citation type="journal article" date="2002" name="Nature">
        <title>Genome sequence and comparative analysis of the model rodent malaria parasite Plasmodium yoelii yoelii.</title>
        <authorList>
            <person name="Carlton J.M."/>
            <person name="Angiuoli S.V."/>
            <person name="Suh B.B."/>
            <person name="Kooij T.W."/>
            <person name="Pertea M."/>
            <person name="Silva J.C."/>
            <person name="Ermolaeva M.D."/>
            <person name="Allen J.E."/>
            <person name="Selengut J.D."/>
            <person name="Koo H.L."/>
            <person name="Peterson J.D."/>
            <person name="Pop M."/>
            <person name="Kosack D.S."/>
            <person name="Shumway M.F."/>
            <person name="Bidwell S.L."/>
            <person name="Shallom S.J."/>
            <person name="van Aken S.E."/>
            <person name="Riedmuller S.B."/>
            <person name="Feldblyum T.V."/>
            <person name="Cho J.K."/>
            <person name="Quackenbush J."/>
            <person name="Sedegah M."/>
            <person name="Shoaibi A."/>
            <person name="Cummings L.M."/>
            <person name="Florens L."/>
            <person name="Yates J.R."/>
            <person name="Raine J.D."/>
            <person name="Sinden R.E."/>
            <person name="Harris M.A."/>
            <person name="Cunningham D.A."/>
            <person name="Preiser P.R."/>
            <person name="Bergman L.W."/>
            <person name="Vaidya A.B."/>
            <person name="van Lin L.H."/>
            <person name="Janse C.J."/>
            <person name="Waters A.P."/>
            <person name="Smith H.O."/>
            <person name="White O.R."/>
            <person name="Salzberg S.L."/>
            <person name="Venter J.C."/>
            <person name="Fraser C.M."/>
            <person name="Hoffman S.L."/>
            <person name="Gardner M.J."/>
            <person name="Carucci D.J."/>
        </authorList>
    </citation>
    <scope>NUCLEOTIDE SEQUENCE [LARGE SCALE GENOMIC DNA]</scope>
    <source>
        <strain evidence="1 2">17XNL</strain>
    </source>
</reference>
<protein>
    <submittedName>
        <fullName evidence="1">Uncharacterized protein</fullName>
    </submittedName>
</protein>
<comment type="caution">
    <text evidence="1">The sequence shown here is derived from an EMBL/GenBank/DDBJ whole genome shotgun (WGS) entry which is preliminary data.</text>
</comment>